<feature type="region of interest" description="Disordered" evidence="1">
    <location>
        <begin position="29"/>
        <end position="133"/>
    </location>
</feature>
<reference evidence="2" key="1">
    <citation type="submission" date="2022-07" db="EMBL/GenBank/DDBJ databases">
        <title>Phylogenomic reconstructions and comparative analyses of Kickxellomycotina fungi.</title>
        <authorList>
            <person name="Reynolds N.K."/>
            <person name="Stajich J.E."/>
            <person name="Barry K."/>
            <person name="Grigoriev I.V."/>
            <person name="Crous P."/>
            <person name="Smith M.E."/>
        </authorList>
    </citation>
    <scope>NUCLEOTIDE SEQUENCE</scope>
    <source>
        <strain evidence="2">BCRC 34381</strain>
    </source>
</reference>
<keyword evidence="3" id="KW-1185">Reference proteome</keyword>
<dbReference type="InterPro" id="IPR007849">
    <property type="entry name" value="ATP10"/>
</dbReference>
<sequence length="361" mass="38863">MALCVAPVARLARGVAWRGLHSGRVLLAEPPAGKADAGTQAKSSNSSTPSNISGGVPGSAPDSAPSSAPGGIPGSAPGGIPGSTPGGTPGNSPGSAPEEKIEYFGNTRFPKPRPKPRRTITPGDAVGQDTPAVKAERQPLRQQMEQKMRDVLSPEKNLESRAKIIHDIGHSYWQDHMDLRNNGDKLFEAPPQLIDASRAKYLPGLTGRTLGRQASDITDLCRGKTTLLSVDFTKFAEKHTRSFTSVFERECEGRDDMQVVFANVEENLAKAVVLALCLPFVRRAVPKKHHKNYLLHYGAVEPFRKALGIANPLIGYVFLVDASMRVRWYANGLATESEATTMVRLAQNLASKAKKAKKADQ</sequence>
<dbReference type="OrthoDB" id="17089at2759"/>
<evidence type="ECO:0000313" key="3">
    <source>
        <dbReference type="Proteomes" id="UP001143981"/>
    </source>
</evidence>
<comment type="caution">
    <text evidence="2">The sequence shown here is derived from an EMBL/GenBank/DDBJ whole genome shotgun (WGS) entry which is preliminary data.</text>
</comment>
<accession>A0A9W8CX54</accession>
<gene>
    <name evidence="2" type="primary">ATP10</name>
    <name evidence="2" type="ORF">LPJ61_002513</name>
</gene>
<proteinExistence type="predicted"/>
<dbReference type="GO" id="GO:0033615">
    <property type="term" value="P:mitochondrial proton-transporting ATP synthase complex assembly"/>
    <property type="evidence" value="ECO:0007669"/>
    <property type="project" value="TreeGrafter"/>
</dbReference>
<evidence type="ECO:0000313" key="2">
    <source>
        <dbReference type="EMBL" id="KAJ1731481.1"/>
    </source>
</evidence>
<dbReference type="EMBL" id="JANBOI010000324">
    <property type="protein sequence ID" value="KAJ1731481.1"/>
    <property type="molecule type" value="Genomic_DNA"/>
</dbReference>
<organism evidence="2 3">
    <name type="scientific">Coemansia biformis</name>
    <dbReference type="NCBI Taxonomy" id="1286918"/>
    <lineage>
        <taxon>Eukaryota</taxon>
        <taxon>Fungi</taxon>
        <taxon>Fungi incertae sedis</taxon>
        <taxon>Zoopagomycota</taxon>
        <taxon>Kickxellomycotina</taxon>
        <taxon>Kickxellomycetes</taxon>
        <taxon>Kickxellales</taxon>
        <taxon>Kickxellaceae</taxon>
        <taxon>Coemansia</taxon>
    </lineage>
</organism>
<dbReference type="Proteomes" id="UP001143981">
    <property type="component" value="Unassembled WGS sequence"/>
</dbReference>
<evidence type="ECO:0000256" key="1">
    <source>
        <dbReference type="SAM" id="MobiDB-lite"/>
    </source>
</evidence>
<dbReference type="GO" id="GO:0005743">
    <property type="term" value="C:mitochondrial inner membrane"/>
    <property type="evidence" value="ECO:0007669"/>
    <property type="project" value="TreeGrafter"/>
</dbReference>
<dbReference type="PANTHER" id="PTHR28106">
    <property type="entry name" value="MITOCHONDRIAL ATPASE COMPLEX SUBUNIT ATP10"/>
    <property type="match status" value="1"/>
</dbReference>
<dbReference type="Pfam" id="PF05176">
    <property type="entry name" value="ATP-synt_10"/>
    <property type="match status" value="1"/>
</dbReference>
<feature type="compositionally biased region" description="Low complexity" evidence="1">
    <location>
        <begin position="43"/>
        <end position="70"/>
    </location>
</feature>
<feature type="compositionally biased region" description="Gly residues" evidence="1">
    <location>
        <begin position="71"/>
        <end position="89"/>
    </location>
</feature>
<name>A0A9W8CX54_9FUNG</name>
<dbReference type="PANTHER" id="PTHR28106:SF1">
    <property type="entry name" value="MITOCHONDRIAL ATPASE COMPLEX SUBUNIT ATP10"/>
    <property type="match status" value="1"/>
</dbReference>
<protein>
    <submittedName>
        <fullName evidence="2">Mitochondrial ATPase complex subunit atp10</fullName>
    </submittedName>
</protein>
<dbReference type="AlphaFoldDB" id="A0A9W8CX54"/>